<evidence type="ECO:0000259" key="3">
    <source>
        <dbReference type="SMART" id="SM00822"/>
    </source>
</evidence>
<comment type="similarity">
    <text evidence="1">Belongs to the 3-beta-HSD family.</text>
</comment>
<dbReference type="InterPro" id="IPR057326">
    <property type="entry name" value="KR_dom"/>
</dbReference>
<dbReference type="InterPro" id="IPR002225">
    <property type="entry name" value="3Beta_OHSteriod_DH/Estase"/>
</dbReference>
<feature type="domain" description="Ketoreductase" evidence="3">
    <location>
        <begin position="11"/>
        <end position="156"/>
    </location>
</feature>
<dbReference type="PANTHER" id="PTHR43245">
    <property type="entry name" value="BIFUNCTIONAL POLYMYXIN RESISTANCE PROTEIN ARNA"/>
    <property type="match status" value="1"/>
</dbReference>
<dbReference type="Pfam" id="PF01073">
    <property type="entry name" value="3Beta_HSD"/>
    <property type="match status" value="1"/>
</dbReference>
<evidence type="ECO:0000256" key="2">
    <source>
        <dbReference type="ARBA" id="ARBA00023002"/>
    </source>
</evidence>
<dbReference type="PANTHER" id="PTHR43245:SF51">
    <property type="entry name" value="SHORT CHAIN DEHYDROGENASE_REDUCTASE FAMILY 42E, MEMBER 2"/>
    <property type="match status" value="1"/>
</dbReference>
<keyword evidence="5" id="KW-1185">Reference proteome</keyword>
<organism evidence="4 5">
    <name type="scientific">Phlyctema vagabunda</name>
    <dbReference type="NCBI Taxonomy" id="108571"/>
    <lineage>
        <taxon>Eukaryota</taxon>
        <taxon>Fungi</taxon>
        <taxon>Dikarya</taxon>
        <taxon>Ascomycota</taxon>
        <taxon>Pezizomycotina</taxon>
        <taxon>Leotiomycetes</taxon>
        <taxon>Helotiales</taxon>
        <taxon>Dermateaceae</taxon>
        <taxon>Phlyctema</taxon>
    </lineage>
</organism>
<dbReference type="SUPFAM" id="SSF51735">
    <property type="entry name" value="NAD(P)-binding Rossmann-fold domains"/>
    <property type="match status" value="1"/>
</dbReference>
<evidence type="ECO:0000256" key="1">
    <source>
        <dbReference type="ARBA" id="ARBA00009219"/>
    </source>
</evidence>
<dbReference type="EMBL" id="JBFCZG010000006">
    <property type="protein sequence ID" value="KAL3421064.1"/>
    <property type="molecule type" value="Genomic_DNA"/>
</dbReference>
<evidence type="ECO:0000313" key="5">
    <source>
        <dbReference type="Proteomes" id="UP001629113"/>
    </source>
</evidence>
<keyword evidence="2" id="KW-0560">Oxidoreductase</keyword>
<dbReference type="SMART" id="SM00822">
    <property type="entry name" value="PKS_KR"/>
    <property type="match status" value="1"/>
</dbReference>
<gene>
    <name evidence="4" type="ORF">PVAG01_07510</name>
</gene>
<dbReference type="InterPro" id="IPR050177">
    <property type="entry name" value="Lipid_A_modif_metabolic_enz"/>
</dbReference>
<dbReference type="Gene3D" id="3.40.50.720">
    <property type="entry name" value="NAD(P)-binding Rossmann-like Domain"/>
    <property type="match status" value="1"/>
</dbReference>
<proteinExistence type="inferred from homology"/>
<sequence length="381" mass="41972">MSSNKHTSELGSVLVIGGCGFLGRHIVKALLDDPTSPKVAVMSRNPTSNQFENVSYHTGDVTDYETVSSLLTKVQPRVIINTASPVAYADHEHKSDYLKVSVDGTANLLACAAEIPSVRAYVYTSSAPIIAGAGAAYYRSDETAPTLNVIRKGDPYHIAKAIADQMVLDANDPKGIRTATIRPTAMYGEGDWQMTRDVLDVLDQGQQNVFMGPNTCLMDSVYVGNVADAHLLAAHALLDGIEDPTIPKVDGEAFNITDDTPIQPFTFFRKFWTEAGDRTPIESCWIIPAWLALFMADIAELFVWALSGGKKRPHSLNKEKLEFAVYTRTYSIEKAKARLGYTPRVDMKEAVRRAVEWGLEDQRIRKAQKANPKAYSEKKKA</sequence>
<comment type="caution">
    <text evidence="4">The sequence shown here is derived from an EMBL/GenBank/DDBJ whole genome shotgun (WGS) entry which is preliminary data.</text>
</comment>
<dbReference type="InterPro" id="IPR036291">
    <property type="entry name" value="NAD(P)-bd_dom_sf"/>
</dbReference>
<reference evidence="4 5" key="1">
    <citation type="submission" date="2024-06" db="EMBL/GenBank/DDBJ databases">
        <title>Complete genome of Phlyctema vagabunda strain 19-DSS-EL-015.</title>
        <authorList>
            <person name="Fiorenzani C."/>
        </authorList>
    </citation>
    <scope>NUCLEOTIDE SEQUENCE [LARGE SCALE GENOMIC DNA]</scope>
    <source>
        <strain evidence="4 5">19-DSS-EL-015</strain>
    </source>
</reference>
<dbReference type="Proteomes" id="UP001629113">
    <property type="component" value="Unassembled WGS sequence"/>
</dbReference>
<evidence type="ECO:0000313" key="4">
    <source>
        <dbReference type="EMBL" id="KAL3421064.1"/>
    </source>
</evidence>
<accession>A0ABR4PCR5</accession>
<protein>
    <submittedName>
        <fullName evidence="4">3-beta hydroxysteroid dehydrogenase/isomerase</fullName>
    </submittedName>
</protein>
<name>A0ABR4PCR5_9HELO</name>